<gene>
    <name evidence="1" type="ORF">EVEC_LOCUS9751</name>
</gene>
<reference evidence="3" key="1">
    <citation type="submission" date="2017-02" db="UniProtKB">
        <authorList>
            <consortium name="WormBaseParasite"/>
        </authorList>
    </citation>
    <scope>IDENTIFICATION</scope>
</reference>
<proteinExistence type="predicted"/>
<dbReference type="WBParaSite" id="EVEC_0001040601-mRNA-1">
    <property type="protein sequence ID" value="EVEC_0001040601-mRNA-1"/>
    <property type="gene ID" value="EVEC_0001040601"/>
</dbReference>
<dbReference type="EMBL" id="UXUI01010275">
    <property type="protein sequence ID" value="VDD95000.1"/>
    <property type="molecule type" value="Genomic_DNA"/>
</dbReference>
<organism evidence="3">
    <name type="scientific">Enterobius vermicularis</name>
    <name type="common">Human pinworm</name>
    <dbReference type="NCBI Taxonomy" id="51028"/>
    <lineage>
        <taxon>Eukaryota</taxon>
        <taxon>Metazoa</taxon>
        <taxon>Ecdysozoa</taxon>
        <taxon>Nematoda</taxon>
        <taxon>Chromadorea</taxon>
        <taxon>Rhabditida</taxon>
        <taxon>Spirurina</taxon>
        <taxon>Oxyuridomorpha</taxon>
        <taxon>Oxyuroidea</taxon>
        <taxon>Oxyuridae</taxon>
        <taxon>Enterobius</taxon>
    </lineage>
</organism>
<evidence type="ECO:0000313" key="3">
    <source>
        <dbReference type="WBParaSite" id="EVEC_0001040601-mRNA-1"/>
    </source>
</evidence>
<reference evidence="1 2" key="2">
    <citation type="submission" date="2018-10" db="EMBL/GenBank/DDBJ databases">
        <authorList>
            <consortium name="Pathogen Informatics"/>
        </authorList>
    </citation>
    <scope>NUCLEOTIDE SEQUENCE [LARGE SCALE GENOMIC DNA]</scope>
</reference>
<accession>A0A0N4VHV5</accession>
<protein>
    <submittedName>
        <fullName evidence="1 3">Uncharacterized protein</fullName>
    </submittedName>
</protein>
<name>A0A0N4VHV5_ENTVE</name>
<keyword evidence="2" id="KW-1185">Reference proteome</keyword>
<sequence>MSSTSLKHNSQVIVNQALREKLFNVQQEKSAAGREVDKRLLAVTELRSTCPPKIALLVDREKDLLYQKLANSPVISTYQTESIQLSDIVTAIQEAATEKEQMEHLKRRIGDMSRCLELKKRSLEELDSQIQENILPYL</sequence>
<dbReference type="AlphaFoldDB" id="A0A0N4VHV5"/>
<evidence type="ECO:0000313" key="1">
    <source>
        <dbReference type="EMBL" id="VDD95000.1"/>
    </source>
</evidence>
<dbReference type="Proteomes" id="UP000274131">
    <property type="component" value="Unassembled WGS sequence"/>
</dbReference>
<evidence type="ECO:0000313" key="2">
    <source>
        <dbReference type="Proteomes" id="UP000274131"/>
    </source>
</evidence>